<organism evidence="2 3">
    <name type="scientific">Mariniplasma anaerobium</name>
    <dbReference type="NCBI Taxonomy" id="2735436"/>
    <lineage>
        <taxon>Bacteria</taxon>
        <taxon>Bacillati</taxon>
        <taxon>Mycoplasmatota</taxon>
        <taxon>Mollicutes</taxon>
        <taxon>Acholeplasmatales</taxon>
        <taxon>Acholeplasmataceae</taxon>
        <taxon>Mariniplasma</taxon>
    </lineage>
</organism>
<protein>
    <recommendedName>
        <fullName evidence="1">YdbS-like PH domain-containing protein</fullName>
    </recommendedName>
</protein>
<dbReference type="EMBL" id="AP024412">
    <property type="protein sequence ID" value="BCR35506.1"/>
    <property type="molecule type" value="Genomic_DNA"/>
</dbReference>
<dbReference type="KEGG" id="manr:MPAN_003990"/>
<keyword evidence="3" id="KW-1185">Reference proteome</keyword>
<dbReference type="Pfam" id="PF03703">
    <property type="entry name" value="bPH_2"/>
    <property type="match status" value="1"/>
</dbReference>
<dbReference type="AlphaFoldDB" id="A0A7U9XVK1"/>
<dbReference type="Proteomes" id="UP000620133">
    <property type="component" value="Chromosome"/>
</dbReference>
<accession>A0A7U9XVK1</accession>
<evidence type="ECO:0000313" key="3">
    <source>
        <dbReference type="Proteomes" id="UP000620133"/>
    </source>
</evidence>
<reference evidence="2" key="1">
    <citation type="submission" date="2021-01" db="EMBL/GenBank/DDBJ databases">
        <title>Draft genome sequence of Acholeplasmataceae bacterium strain Mahy22.</title>
        <authorList>
            <person name="Watanabe M."/>
            <person name="Kojima H."/>
            <person name="Fukui M."/>
        </authorList>
    </citation>
    <scope>NUCLEOTIDE SEQUENCE</scope>
    <source>
        <strain evidence="2">Mahy22</strain>
    </source>
</reference>
<evidence type="ECO:0000313" key="2">
    <source>
        <dbReference type="EMBL" id="BCR35506.1"/>
    </source>
</evidence>
<proteinExistence type="predicted"/>
<sequence length="165" mass="18958">MLNKLDKKVNTYVLVVRTIGSLIVYIGFIFVIFYPKENFGPDIVKPILIGFLSISTILLLIFNFVLPFFIYSLCGYQVQEEYVLIQKGVLFRNTDYIPLKRIQHIERLQGPIQTLFKQSTIIIHTAGSHDIIIGLPQDIANDVIHQIREKLQEYLDSGEAKTDES</sequence>
<gene>
    <name evidence="2" type="ORF">MPAN_003990</name>
</gene>
<dbReference type="RefSeq" id="WP_176240111.1">
    <property type="nucleotide sequence ID" value="NZ_AP024412.1"/>
</dbReference>
<name>A0A7U9XVK1_9MOLU</name>
<dbReference type="PANTHER" id="PTHR34473">
    <property type="entry name" value="UPF0699 TRANSMEMBRANE PROTEIN YDBS"/>
    <property type="match status" value="1"/>
</dbReference>
<feature type="domain" description="YdbS-like PH" evidence="1">
    <location>
        <begin position="74"/>
        <end position="142"/>
    </location>
</feature>
<dbReference type="PANTHER" id="PTHR34473:SF2">
    <property type="entry name" value="UPF0699 TRANSMEMBRANE PROTEIN YDBT"/>
    <property type="match status" value="1"/>
</dbReference>
<dbReference type="InterPro" id="IPR005182">
    <property type="entry name" value="YdbS-like_PH"/>
</dbReference>
<evidence type="ECO:0000259" key="1">
    <source>
        <dbReference type="Pfam" id="PF03703"/>
    </source>
</evidence>